<dbReference type="GO" id="GO:0072344">
    <property type="term" value="P:rescue of stalled ribosome"/>
    <property type="evidence" value="ECO:0007669"/>
    <property type="project" value="TreeGrafter"/>
</dbReference>
<comment type="caution">
    <text evidence="2">The sequence shown here is derived from an EMBL/GenBank/DDBJ whole genome shotgun (WGS) entry which is preliminary data.</text>
</comment>
<dbReference type="eggNOG" id="COG1293">
    <property type="taxonomic scope" value="Bacteria"/>
</dbReference>
<evidence type="ECO:0000313" key="3">
    <source>
        <dbReference type="Proteomes" id="UP000017090"/>
    </source>
</evidence>
<reference evidence="2 3" key="1">
    <citation type="submission" date="2013-09" db="EMBL/GenBank/DDBJ databases">
        <authorList>
            <person name="Durkin A.S."/>
            <person name="Haft D.R."/>
            <person name="McCorrison J."/>
            <person name="Torralba M."/>
            <person name="Gillis M."/>
            <person name="Haft D.H."/>
            <person name="Methe B."/>
            <person name="Sutton G."/>
            <person name="Nelson K.E."/>
        </authorList>
    </citation>
    <scope>NUCLEOTIDE SEQUENCE [LARGE SCALE GENOMIC DNA]</scope>
    <source>
        <strain evidence="2 3">BV3C16-1</strain>
    </source>
</reference>
<dbReference type="OrthoDB" id="9766163at2"/>
<proteinExistence type="predicted"/>
<dbReference type="Gene3D" id="2.30.310.10">
    <property type="entry name" value="ibrinogen binding protein from staphylococcus aureus domain"/>
    <property type="match status" value="1"/>
</dbReference>
<evidence type="ECO:0000259" key="1">
    <source>
        <dbReference type="Pfam" id="PF05670"/>
    </source>
</evidence>
<organism evidence="2 3">
    <name type="scientific">Megasphaera vaginalis</name>
    <name type="common">ex Srinivasan et al. 2021</name>
    <dbReference type="NCBI Taxonomy" id="1111454"/>
    <lineage>
        <taxon>Bacteria</taxon>
        <taxon>Bacillati</taxon>
        <taxon>Bacillota</taxon>
        <taxon>Negativicutes</taxon>
        <taxon>Veillonellales</taxon>
        <taxon>Veillonellaceae</taxon>
        <taxon>Megasphaera</taxon>
    </lineage>
</organism>
<evidence type="ECO:0000313" key="2">
    <source>
        <dbReference type="EMBL" id="ERT60291.1"/>
    </source>
</evidence>
<accession>U7ULY4</accession>
<dbReference type="GO" id="GO:0043023">
    <property type="term" value="F:ribosomal large subunit binding"/>
    <property type="evidence" value="ECO:0007669"/>
    <property type="project" value="TreeGrafter"/>
</dbReference>
<dbReference type="RefSeq" id="WP_023053505.1">
    <property type="nucleotide sequence ID" value="NZ_AWXA01000025.1"/>
</dbReference>
<feature type="domain" description="NFACT RNA-binding" evidence="1">
    <location>
        <begin position="459"/>
        <end position="554"/>
    </location>
</feature>
<keyword evidence="3" id="KW-1185">Reference proteome</keyword>
<dbReference type="PANTHER" id="PTHR15239">
    <property type="entry name" value="NUCLEAR EXPORT MEDIATOR FACTOR NEMF"/>
    <property type="match status" value="1"/>
</dbReference>
<dbReference type="Proteomes" id="UP000017090">
    <property type="component" value="Unassembled WGS sequence"/>
</dbReference>
<dbReference type="Pfam" id="PF05670">
    <property type="entry name" value="NFACT-R_1"/>
    <property type="match status" value="1"/>
</dbReference>
<sequence length="573" mass="65489">MNLDGITLHSITTELTAILHGGQISKIYQLNGKGLYFRIFNDSGLHHLVITLDDSPRLYVSPVMPPTPDVPTGLCMFLRKYYENGRIASIRQLHLDRLIEIAVDVLDVSGKLATRKIHIELMGKYSNVIFTEDGIILEALIKTRKDKQALRTISPKEPYGFPPNFMRMNPFEFTAQEIAEMLRSTAADETLGTWMLRRFNGMSTVVLNELSLLSGIAKDASVKSLTATELTCWCRHIAALGQELRDVRGAYVYTDGKKEVLFPLPLQSFAAKPVRHYASIQTYLSEYQAEHGSLSGEQERLRKKVAKIIEKQEKKIKRIFQELKETAKMDTYKLYGDLLMIYAYEKHAHEDNVTLINLLSETQEAVTIPLNAALSMTDNANHYYKRYTKLRNRKQKSTELQRDNQRQLDYFRSLEYSLETAVTKDELADIRAEMQQMNLLRTNAKEKLKKEFAQKIRTVSADGMEIWIGGNNRQNDFLTTKKAHPYDRWFHVKGQAGSHVILACHKGEPTNAQLEKAAQLAAYYSQSRHDTKVEVDSTLVRHVKKPAHAAPGYVIFENQTTYVVEPKNWPVDT</sequence>
<name>U7ULY4_9FIRM</name>
<dbReference type="PANTHER" id="PTHR15239:SF6">
    <property type="entry name" value="RIBOSOME QUALITY CONTROL COMPLEX SUBUNIT NEMF"/>
    <property type="match status" value="1"/>
</dbReference>
<dbReference type="AlphaFoldDB" id="U7ULY4"/>
<gene>
    <name evidence="2" type="ORF">HMPREF1250_0980</name>
</gene>
<dbReference type="PATRIC" id="fig|1111454.3.peg.964"/>
<dbReference type="EMBL" id="AWXA01000025">
    <property type="protein sequence ID" value="ERT60291.1"/>
    <property type="molecule type" value="Genomic_DNA"/>
</dbReference>
<dbReference type="InterPro" id="IPR008532">
    <property type="entry name" value="NFACT_RNA-bd"/>
</dbReference>
<dbReference type="Pfam" id="PF05833">
    <property type="entry name" value="NFACT_N"/>
    <property type="match status" value="1"/>
</dbReference>
<dbReference type="GO" id="GO:0000049">
    <property type="term" value="F:tRNA binding"/>
    <property type="evidence" value="ECO:0007669"/>
    <property type="project" value="TreeGrafter"/>
</dbReference>
<dbReference type="GO" id="GO:1990112">
    <property type="term" value="C:RQC complex"/>
    <property type="evidence" value="ECO:0007669"/>
    <property type="project" value="TreeGrafter"/>
</dbReference>
<dbReference type="STRING" id="1111454.HMPREF1250_0980"/>
<dbReference type="InterPro" id="IPR051608">
    <property type="entry name" value="RQC_Subunit_NEMF"/>
</dbReference>
<protein>
    <submittedName>
        <fullName evidence="2">Fibronectin-binding protein A, N-terminal domain protein</fullName>
    </submittedName>
</protein>